<name>A0A8I1MAW7_9PROT</name>
<dbReference type="GO" id="GO:0005886">
    <property type="term" value="C:plasma membrane"/>
    <property type="evidence" value="ECO:0007669"/>
    <property type="project" value="UniProtKB-SubCell"/>
</dbReference>
<sequence length="58" mass="6166">MIGWAVFCLILALIAAVLGFGGLAGTFVGIAKILFFVFIVLFAVSLLVNALRGRRPPM</sequence>
<comment type="similarity">
    <text evidence="5">Belongs to the UPF0391 family.</text>
</comment>
<proteinExistence type="inferred from homology"/>
<dbReference type="PIRSF" id="PIRSF036466">
    <property type="entry name" value="UCP036466"/>
    <property type="match status" value="1"/>
</dbReference>
<evidence type="ECO:0000256" key="2">
    <source>
        <dbReference type="ARBA" id="ARBA00022692"/>
    </source>
</evidence>
<dbReference type="RefSeq" id="WP_082817698.1">
    <property type="nucleotide sequence ID" value="NZ_JAEKJW010000003.1"/>
</dbReference>
<reference evidence="7 8" key="1">
    <citation type="submission" date="2017-11" db="EMBL/GenBank/DDBJ databases">
        <title>Biodiversity and function of Thalassospira species in the particle-attached aromatic-hydrocarbon-degrading consortia from the surface seawater of the China South Sea.</title>
        <authorList>
            <person name="Dong C."/>
            <person name="Liu R."/>
            <person name="Shao Z."/>
        </authorList>
    </citation>
    <scope>NUCLEOTIDE SEQUENCE [LARGE SCALE GENOMIC DNA]</scope>
    <source>
        <strain evidence="7 8">139Z-12</strain>
    </source>
</reference>
<keyword evidence="2 5" id="KW-0812">Transmembrane</keyword>
<dbReference type="AlphaFoldDB" id="A0A8I1MAW7"/>
<evidence type="ECO:0000313" key="8">
    <source>
        <dbReference type="Proteomes" id="UP000233365"/>
    </source>
</evidence>
<dbReference type="Proteomes" id="UP000664405">
    <property type="component" value="Unassembled WGS sequence"/>
</dbReference>
<evidence type="ECO:0000256" key="3">
    <source>
        <dbReference type="ARBA" id="ARBA00022989"/>
    </source>
</evidence>
<evidence type="ECO:0000313" key="9">
    <source>
        <dbReference type="Proteomes" id="UP000664405"/>
    </source>
</evidence>
<evidence type="ECO:0000313" key="6">
    <source>
        <dbReference type="EMBL" id="MBN8197929.1"/>
    </source>
</evidence>
<keyword evidence="3 5" id="KW-1133">Transmembrane helix</keyword>
<dbReference type="Proteomes" id="UP000233365">
    <property type="component" value="Unassembled WGS sequence"/>
</dbReference>
<dbReference type="EMBL" id="PGTS01000005">
    <property type="protein sequence ID" value="PKR48800.1"/>
    <property type="molecule type" value="Genomic_DNA"/>
</dbReference>
<reference evidence="6" key="2">
    <citation type="submission" date="2020-12" db="EMBL/GenBank/DDBJ databases">
        <title>Oil enriched cultivation method for isolating marine PHA-producing bacteria.</title>
        <authorList>
            <person name="Zheng W."/>
            <person name="Yu S."/>
            <person name="Huang Y."/>
        </authorList>
    </citation>
    <scope>NUCLEOTIDE SEQUENCE</scope>
    <source>
        <strain evidence="6">SY-2-3</strain>
    </source>
</reference>
<organism evidence="6 9">
    <name type="scientific">Thalassospira povalilytica</name>
    <dbReference type="NCBI Taxonomy" id="732237"/>
    <lineage>
        <taxon>Bacteria</taxon>
        <taxon>Pseudomonadati</taxon>
        <taxon>Pseudomonadota</taxon>
        <taxon>Alphaproteobacteria</taxon>
        <taxon>Rhodospirillales</taxon>
        <taxon>Thalassospiraceae</taxon>
        <taxon>Thalassospira</taxon>
    </lineage>
</organism>
<dbReference type="Pfam" id="PF07043">
    <property type="entry name" value="DUF1328"/>
    <property type="match status" value="1"/>
</dbReference>
<gene>
    <name evidence="7" type="ORF">CU041_15160</name>
    <name evidence="6" type="ORF">JF547_15790</name>
</gene>
<evidence type="ECO:0000313" key="7">
    <source>
        <dbReference type="EMBL" id="PKR48800.1"/>
    </source>
</evidence>
<keyword evidence="8" id="KW-1185">Reference proteome</keyword>
<comment type="caution">
    <text evidence="6">The sequence shown here is derived from an EMBL/GenBank/DDBJ whole genome shotgun (WGS) entry which is preliminary data.</text>
</comment>
<keyword evidence="1 5" id="KW-1003">Cell membrane</keyword>
<dbReference type="InterPro" id="IPR009760">
    <property type="entry name" value="DUF1328"/>
</dbReference>
<dbReference type="EMBL" id="JAEKJW010000003">
    <property type="protein sequence ID" value="MBN8197929.1"/>
    <property type="molecule type" value="Genomic_DNA"/>
</dbReference>
<dbReference type="HAMAP" id="MF_01361">
    <property type="entry name" value="UPF0391"/>
    <property type="match status" value="1"/>
</dbReference>
<evidence type="ECO:0000256" key="1">
    <source>
        <dbReference type="ARBA" id="ARBA00022475"/>
    </source>
</evidence>
<evidence type="ECO:0000256" key="4">
    <source>
        <dbReference type="ARBA" id="ARBA00023136"/>
    </source>
</evidence>
<feature type="transmembrane region" description="Helical" evidence="5">
    <location>
        <begin position="29"/>
        <end position="51"/>
    </location>
</feature>
<dbReference type="NCBIfam" id="NF010229">
    <property type="entry name" value="PRK13682.1-4"/>
    <property type="match status" value="1"/>
</dbReference>
<accession>A0A8I1MAW7</accession>
<keyword evidence="4 5" id="KW-0472">Membrane</keyword>
<dbReference type="NCBIfam" id="NF010228">
    <property type="entry name" value="PRK13682.1-3"/>
    <property type="match status" value="1"/>
</dbReference>
<protein>
    <recommendedName>
        <fullName evidence="5">UPF0391 membrane protein CU041_15160</fullName>
    </recommendedName>
</protein>
<evidence type="ECO:0000256" key="5">
    <source>
        <dbReference type="HAMAP-Rule" id="MF_01361"/>
    </source>
</evidence>
<comment type="subcellular location">
    <subcellularLocation>
        <location evidence="5">Cell membrane</location>
        <topology evidence="5">Single-pass membrane protein</topology>
    </subcellularLocation>
</comment>